<sequence length="404" mass="46545">MINARLCEEVQRSVQAELPQSRDWNAVVINEKLLRIVAMVSGNAFLGPDLCRRDEYLHASIWYAVDVNMAVRGLKRWPRLLRPLGQYFVPQLSRIAEHKRRAKAFFEPVIRERRAMMKRGDPVPEDMLQWMLLKSDDFHIHDDAELAFQQLSLTLASIHSTTMTLTQMIFDLVSQPEVVPVLREEIGSVLKENGGVLTTQALFSMKVLDSFMRESQRMNPLSMTRFTRYVEKPVTLRDGTRIPASVIIEAPFIAITRDPELYPNPEVLSSLFTFLALLLHRPSVYPLLILEEQTFDPYRFSRLRSGQAKDSIGYKSPEQYQFVSVSKENLNFGFGRNACPGRFFAANEIKLILARILLDFDLKMPEGRTKRYENLVIAGGIIPDTKNKILLRKISRSEKNIHHR</sequence>
<evidence type="ECO:0000313" key="7">
    <source>
        <dbReference type="EMBL" id="EOO03264.1"/>
    </source>
</evidence>
<dbReference type="GO" id="GO:0005506">
    <property type="term" value="F:iron ion binding"/>
    <property type="evidence" value="ECO:0007669"/>
    <property type="project" value="InterPro"/>
</dbReference>
<dbReference type="InterPro" id="IPR036396">
    <property type="entry name" value="Cyt_P450_sf"/>
</dbReference>
<dbReference type="GeneID" id="19321321"/>
<dbReference type="Pfam" id="PF00067">
    <property type="entry name" value="p450"/>
    <property type="match status" value="2"/>
</dbReference>
<dbReference type="Proteomes" id="UP000014074">
    <property type="component" value="Unassembled WGS sequence"/>
</dbReference>
<dbReference type="PRINTS" id="PR00463">
    <property type="entry name" value="EP450I"/>
</dbReference>
<dbReference type="CDD" id="cd11041">
    <property type="entry name" value="CYP503A1-like"/>
    <property type="match status" value="1"/>
</dbReference>
<name>R8BVD9_PHAM7</name>
<proteinExistence type="inferred from homology"/>
<organism evidence="7 8">
    <name type="scientific">Phaeoacremonium minimum (strain UCR-PA7)</name>
    <name type="common">Esca disease fungus</name>
    <name type="synonym">Togninia minima</name>
    <dbReference type="NCBI Taxonomy" id="1286976"/>
    <lineage>
        <taxon>Eukaryota</taxon>
        <taxon>Fungi</taxon>
        <taxon>Dikarya</taxon>
        <taxon>Ascomycota</taxon>
        <taxon>Pezizomycotina</taxon>
        <taxon>Sordariomycetes</taxon>
        <taxon>Sordariomycetidae</taxon>
        <taxon>Togniniales</taxon>
        <taxon>Togniniaceae</taxon>
        <taxon>Phaeoacremonium</taxon>
    </lineage>
</organism>
<evidence type="ECO:0000256" key="2">
    <source>
        <dbReference type="ARBA" id="ARBA00010617"/>
    </source>
</evidence>
<evidence type="ECO:0000256" key="6">
    <source>
        <dbReference type="PIRSR" id="PIRSR602401-1"/>
    </source>
</evidence>
<dbReference type="InterPro" id="IPR002401">
    <property type="entry name" value="Cyt_P450_E_grp-I"/>
</dbReference>
<comment type="cofactor">
    <cofactor evidence="1 6">
        <name>heme</name>
        <dbReference type="ChEBI" id="CHEBI:30413"/>
    </cofactor>
</comment>
<evidence type="ECO:0000313" key="8">
    <source>
        <dbReference type="Proteomes" id="UP000014074"/>
    </source>
</evidence>
<dbReference type="PANTHER" id="PTHR46206:SF7">
    <property type="entry name" value="P450, PUTATIVE (EUROFUNG)-RELATED"/>
    <property type="match status" value="1"/>
</dbReference>
<dbReference type="GO" id="GO:0004497">
    <property type="term" value="F:monooxygenase activity"/>
    <property type="evidence" value="ECO:0007669"/>
    <property type="project" value="InterPro"/>
</dbReference>
<keyword evidence="5 6" id="KW-0408">Iron</keyword>
<evidence type="ECO:0000256" key="4">
    <source>
        <dbReference type="ARBA" id="ARBA00023002"/>
    </source>
</evidence>
<dbReference type="eggNOG" id="KOG0158">
    <property type="taxonomic scope" value="Eukaryota"/>
</dbReference>
<dbReference type="RefSeq" id="XP_007911972.1">
    <property type="nucleotide sequence ID" value="XM_007913781.1"/>
</dbReference>
<accession>R8BVD9</accession>
<keyword evidence="3 6" id="KW-0479">Metal-binding</keyword>
<dbReference type="GO" id="GO:0020037">
    <property type="term" value="F:heme binding"/>
    <property type="evidence" value="ECO:0007669"/>
    <property type="project" value="InterPro"/>
</dbReference>
<keyword evidence="4" id="KW-0560">Oxidoreductase</keyword>
<dbReference type="GO" id="GO:0016705">
    <property type="term" value="F:oxidoreductase activity, acting on paired donors, with incorporation or reduction of molecular oxygen"/>
    <property type="evidence" value="ECO:0007669"/>
    <property type="project" value="InterPro"/>
</dbReference>
<protein>
    <submittedName>
        <fullName evidence="7">Putative ent-kaurene oxidase protein</fullName>
    </submittedName>
</protein>
<dbReference type="SUPFAM" id="SSF48264">
    <property type="entry name" value="Cytochrome P450"/>
    <property type="match status" value="1"/>
</dbReference>
<dbReference type="Gene3D" id="1.10.630.10">
    <property type="entry name" value="Cytochrome P450"/>
    <property type="match status" value="1"/>
</dbReference>
<dbReference type="InterPro" id="IPR001128">
    <property type="entry name" value="Cyt_P450"/>
</dbReference>
<dbReference type="KEGG" id="tmn:UCRPA7_1194"/>
<evidence type="ECO:0000256" key="1">
    <source>
        <dbReference type="ARBA" id="ARBA00001971"/>
    </source>
</evidence>
<evidence type="ECO:0000256" key="3">
    <source>
        <dbReference type="ARBA" id="ARBA00022723"/>
    </source>
</evidence>
<gene>
    <name evidence="7" type="ORF">UCRPA7_1194</name>
</gene>
<dbReference type="HOGENOM" id="CLU_022195_1_0_1"/>
<reference evidence="8" key="1">
    <citation type="journal article" date="2013" name="Genome Announc.">
        <title>Draft genome sequence of the ascomycete Phaeoacremonium aleophilum strain UCR-PA7, a causal agent of the esca disease complex in grapevines.</title>
        <authorList>
            <person name="Blanco-Ulate B."/>
            <person name="Rolshausen P."/>
            <person name="Cantu D."/>
        </authorList>
    </citation>
    <scope>NUCLEOTIDE SEQUENCE [LARGE SCALE GENOMIC DNA]</scope>
    <source>
        <strain evidence="8">UCR-PA7</strain>
    </source>
</reference>
<dbReference type="OrthoDB" id="1844152at2759"/>
<dbReference type="PANTHER" id="PTHR46206">
    <property type="entry name" value="CYTOCHROME P450"/>
    <property type="match status" value="1"/>
</dbReference>
<feature type="binding site" description="axial binding residue" evidence="6">
    <location>
        <position position="339"/>
    </location>
    <ligand>
        <name>heme</name>
        <dbReference type="ChEBI" id="CHEBI:30413"/>
    </ligand>
    <ligandPart>
        <name>Fe</name>
        <dbReference type="ChEBI" id="CHEBI:18248"/>
    </ligandPart>
</feature>
<keyword evidence="6" id="KW-0349">Heme</keyword>
<dbReference type="EMBL" id="KB932835">
    <property type="protein sequence ID" value="EOO03264.1"/>
    <property type="molecule type" value="Genomic_DNA"/>
</dbReference>
<keyword evidence="8" id="KW-1185">Reference proteome</keyword>
<evidence type="ECO:0000256" key="5">
    <source>
        <dbReference type="ARBA" id="ARBA00023004"/>
    </source>
</evidence>
<dbReference type="AlphaFoldDB" id="R8BVD9"/>
<comment type="similarity">
    <text evidence="2">Belongs to the cytochrome P450 family.</text>
</comment>